<evidence type="ECO:0000313" key="4">
    <source>
        <dbReference type="Proteomes" id="UP000658131"/>
    </source>
</evidence>
<dbReference type="EMBL" id="JACRTB010000044">
    <property type="protein sequence ID" value="MBC8577699.1"/>
    <property type="molecule type" value="Genomic_DNA"/>
</dbReference>
<evidence type="ECO:0000259" key="2">
    <source>
        <dbReference type="PROSITE" id="PS50885"/>
    </source>
</evidence>
<dbReference type="PROSITE" id="PS51257">
    <property type="entry name" value="PROKAR_LIPOPROTEIN"/>
    <property type="match status" value="1"/>
</dbReference>
<dbReference type="Proteomes" id="UP000658131">
    <property type="component" value="Unassembled WGS sequence"/>
</dbReference>
<protein>
    <recommendedName>
        <fullName evidence="2">HAMP domain-containing protein</fullName>
    </recommendedName>
</protein>
<feature type="signal peptide" evidence="1">
    <location>
        <begin position="1"/>
        <end position="27"/>
    </location>
</feature>
<proteinExistence type="predicted"/>
<sequence>MRKKQAAILLIMAAAVLLAGCAGGVSADRNGEVLLGQGTALIARMQALSAEESYLEWILSPTQEMQEAVDQIAAGDYQTPLAVFSIGFPQQAADAMLEGQEAISETVRQELGRRFFASTPMQLTAKGGAHRLAVSSALTVQESFVFKGLEQARMYLYLYGGDWSAAVFYQPGQDGAVTASASFLYDPQLGEVSTLEELERWKGQIDWLAGGAVEQIA</sequence>
<gene>
    <name evidence="3" type="ORF">H8717_14990</name>
</gene>
<feature type="chain" id="PRO_5046697209" description="HAMP domain-containing protein" evidence="1">
    <location>
        <begin position="28"/>
        <end position="217"/>
    </location>
</feature>
<keyword evidence="4" id="KW-1185">Reference proteome</keyword>
<comment type="caution">
    <text evidence="3">The sequence shown here is derived from an EMBL/GenBank/DDBJ whole genome shotgun (WGS) entry which is preliminary data.</text>
</comment>
<keyword evidence="1" id="KW-0732">Signal</keyword>
<evidence type="ECO:0000313" key="3">
    <source>
        <dbReference type="EMBL" id="MBC8577699.1"/>
    </source>
</evidence>
<feature type="domain" description="HAMP" evidence="2">
    <location>
        <begin position="56"/>
        <end position="108"/>
    </location>
</feature>
<name>A0ABR7NMQ2_9FIRM</name>
<reference evidence="3 4" key="1">
    <citation type="submission" date="2020-08" db="EMBL/GenBank/DDBJ databases">
        <title>Genome public.</title>
        <authorList>
            <person name="Liu C."/>
            <person name="Sun Q."/>
        </authorList>
    </citation>
    <scope>NUCLEOTIDE SEQUENCE [LARGE SCALE GENOMIC DNA]</scope>
    <source>
        <strain evidence="3 4">BX1</strain>
    </source>
</reference>
<dbReference type="PROSITE" id="PS50885">
    <property type="entry name" value="HAMP"/>
    <property type="match status" value="1"/>
</dbReference>
<dbReference type="RefSeq" id="WP_262401064.1">
    <property type="nucleotide sequence ID" value="NZ_JACRTB010000044.1"/>
</dbReference>
<accession>A0ABR7NMQ2</accession>
<organism evidence="3 4">
    <name type="scientific">Yanshouia hominis</name>
    <dbReference type="NCBI Taxonomy" id="2763673"/>
    <lineage>
        <taxon>Bacteria</taxon>
        <taxon>Bacillati</taxon>
        <taxon>Bacillota</taxon>
        <taxon>Clostridia</taxon>
        <taxon>Eubacteriales</taxon>
        <taxon>Oscillospiraceae</taxon>
        <taxon>Yanshouia</taxon>
    </lineage>
</organism>
<dbReference type="InterPro" id="IPR003660">
    <property type="entry name" value="HAMP_dom"/>
</dbReference>
<evidence type="ECO:0000256" key="1">
    <source>
        <dbReference type="SAM" id="SignalP"/>
    </source>
</evidence>